<feature type="region of interest" description="Disordered" evidence="1">
    <location>
        <begin position="139"/>
        <end position="164"/>
    </location>
</feature>
<name>A0A2J6S3W6_HYAVF</name>
<evidence type="ECO:0000256" key="1">
    <source>
        <dbReference type="SAM" id="MobiDB-lite"/>
    </source>
</evidence>
<accession>A0A2J6S3W6</accession>
<gene>
    <name evidence="2" type="ORF">L207DRAFT_617083</name>
</gene>
<evidence type="ECO:0000313" key="3">
    <source>
        <dbReference type="Proteomes" id="UP000235786"/>
    </source>
</evidence>
<dbReference type="AlphaFoldDB" id="A0A2J6S3W6"/>
<proteinExistence type="predicted"/>
<keyword evidence="3" id="KW-1185">Reference proteome</keyword>
<dbReference type="Proteomes" id="UP000235786">
    <property type="component" value="Unassembled WGS sequence"/>
</dbReference>
<organism evidence="2 3">
    <name type="scientific">Hyaloscypha variabilis (strain UAMH 11265 / GT02V1 / F)</name>
    <name type="common">Meliniomyces variabilis</name>
    <dbReference type="NCBI Taxonomy" id="1149755"/>
    <lineage>
        <taxon>Eukaryota</taxon>
        <taxon>Fungi</taxon>
        <taxon>Dikarya</taxon>
        <taxon>Ascomycota</taxon>
        <taxon>Pezizomycotina</taxon>
        <taxon>Leotiomycetes</taxon>
        <taxon>Helotiales</taxon>
        <taxon>Hyaloscyphaceae</taxon>
        <taxon>Hyaloscypha</taxon>
        <taxon>Hyaloscypha variabilis</taxon>
    </lineage>
</organism>
<dbReference type="EMBL" id="KZ613940">
    <property type="protein sequence ID" value="PMD45470.1"/>
    <property type="molecule type" value="Genomic_DNA"/>
</dbReference>
<sequence length="164" mass="18376">MSTQQPSAPEAYQALLHIIINDSSLTDDLIDKNIKIKQHTAAAITVFTNMTKQGLLTRLRSIFDLGLFGIHDRVPNSEVASAEFSIRWVGDDQLPEMWLREPADFGRGLALMEARGWKDTLVAYCDLKDATNKNRWQTVQTNKGKKGGMSGGVNDSWRRDLGQQ</sequence>
<reference evidence="2 3" key="1">
    <citation type="submission" date="2016-04" db="EMBL/GenBank/DDBJ databases">
        <title>A degradative enzymes factory behind the ericoid mycorrhizal symbiosis.</title>
        <authorList>
            <consortium name="DOE Joint Genome Institute"/>
            <person name="Martino E."/>
            <person name="Morin E."/>
            <person name="Grelet G."/>
            <person name="Kuo A."/>
            <person name="Kohler A."/>
            <person name="Daghino S."/>
            <person name="Barry K."/>
            <person name="Choi C."/>
            <person name="Cichocki N."/>
            <person name="Clum A."/>
            <person name="Copeland A."/>
            <person name="Hainaut M."/>
            <person name="Haridas S."/>
            <person name="Labutti K."/>
            <person name="Lindquist E."/>
            <person name="Lipzen A."/>
            <person name="Khouja H.-R."/>
            <person name="Murat C."/>
            <person name="Ohm R."/>
            <person name="Olson A."/>
            <person name="Spatafora J."/>
            <person name="Veneault-Fourrey C."/>
            <person name="Henrissat B."/>
            <person name="Grigoriev I."/>
            <person name="Martin F."/>
            <person name="Perotto S."/>
        </authorList>
    </citation>
    <scope>NUCLEOTIDE SEQUENCE [LARGE SCALE GENOMIC DNA]</scope>
    <source>
        <strain evidence="2 3">F</strain>
    </source>
</reference>
<protein>
    <submittedName>
        <fullName evidence="2">Uncharacterized protein</fullName>
    </submittedName>
</protein>
<evidence type="ECO:0000313" key="2">
    <source>
        <dbReference type="EMBL" id="PMD45470.1"/>
    </source>
</evidence>
<dbReference type="OrthoDB" id="10299633at2759"/>